<feature type="region of interest" description="Disordered" evidence="1">
    <location>
        <begin position="28"/>
        <end position="52"/>
    </location>
</feature>
<gene>
    <name evidence="2" type="ORF">H0267_01645</name>
</gene>
<evidence type="ECO:0008006" key="4">
    <source>
        <dbReference type="Google" id="ProtNLM"/>
    </source>
</evidence>
<name>A0A931HT40_9BACI</name>
<feature type="compositionally biased region" description="Polar residues" evidence="1">
    <location>
        <begin position="28"/>
        <end position="39"/>
    </location>
</feature>
<feature type="compositionally biased region" description="Basic and acidic residues" evidence="1">
    <location>
        <begin position="40"/>
        <end position="50"/>
    </location>
</feature>
<dbReference type="EMBL" id="JADZSC010000001">
    <property type="protein sequence ID" value="MBH0228903.1"/>
    <property type="molecule type" value="Genomic_DNA"/>
</dbReference>
<accession>A0A931HT40</accession>
<organism evidence="2 3">
    <name type="scientific">Halobacillus yeomjeoni</name>
    <dbReference type="NCBI Taxonomy" id="311194"/>
    <lineage>
        <taxon>Bacteria</taxon>
        <taxon>Bacillati</taxon>
        <taxon>Bacillota</taxon>
        <taxon>Bacilli</taxon>
        <taxon>Bacillales</taxon>
        <taxon>Bacillaceae</taxon>
        <taxon>Halobacillus</taxon>
    </lineage>
</organism>
<comment type="caution">
    <text evidence="2">The sequence shown here is derived from an EMBL/GenBank/DDBJ whole genome shotgun (WGS) entry which is preliminary data.</text>
</comment>
<reference evidence="2 3" key="1">
    <citation type="journal article" date="2005" name="Int. J. Syst. Evol. Microbiol.">
        <title>Halobacillus yeomjeoni sp. nov., isolated from a marine solar saltern in Korea.</title>
        <authorList>
            <person name="Yoon J.H."/>
            <person name="Kang S.J."/>
            <person name="Lee C.H."/>
            <person name="Oh H.W."/>
            <person name="Oh T.K."/>
        </authorList>
    </citation>
    <scope>NUCLEOTIDE SEQUENCE [LARGE SCALE GENOMIC DNA]</scope>
    <source>
        <strain evidence="2 3">KCTC 3957</strain>
    </source>
</reference>
<sequence>MSRPPLFICIIMILVLTGCQNYQPIAEATTTEQEPSTEPIQEKEKQKESDTIPELNLHINEKTYTITQKSYPILYRYVSGFENPEKQLNALNYSPLLEDQYLIEFACQNNTCSHIVLDFHLETSFLLNDLSVLKSFDWSTDKRFISFLFERSNNDGVKKHHLAIMDLYTLEPASLELVEDEPLIPLPNQYQYEIKSVKFIDGNQIQIETEDIIKKSSRNVTTTWQYDAP</sequence>
<dbReference type="PROSITE" id="PS51257">
    <property type="entry name" value="PROKAR_LIPOPROTEIN"/>
    <property type="match status" value="1"/>
</dbReference>
<proteinExistence type="predicted"/>
<evidence type="ECO:0000313" key="3">
    <source>
        <dbReference type="Proteomes" id="UP000614490"/>
    </source>
</evidence>
<keyword evidence="3" id="KW-1185">Reference proteome</keyword>
<evidence type="ECO:0000256" key="1">
    <source>
        <dbReference type="SAM" id="MobiDB-lite"/>
    </source>
</evidence>
<dbReference type="RefSeq" id="WP_197315545.1">
    <property type="nucleotide sequence ID" value="NZ_JADZSC010000001.1"/>
</dbReference>
<dbReference type="Proteomes" id="UP000614490">
    <property type="component" value="Unassembled WGS sequence"/>
</dbReference>
<evidence type="ECO:0000313" key="2">
    <source>
        <dbReference type="EMBL" id="MBH0228903.1"/>
    </source>
</evidence>
<dbReference type="AlphaFoldDB" id="A0A931HT40"/>
<protein>
    <recommendedName>
        <fullName evidence="4">Lipoprotein</fullName>
    </recommendedName>
</protein>